<evidence type="ECO:0000313" key="10">
    <source>
        <dbReference type="EMBL" id="TLP35777.1"/>
    </source>
</evidence>
<dbReference type="Pfam" id="PF00486">
    <property type="entry name" value="Trans_reg_C"/>
    <property type="match status" value="1"/>
</dbReference>
<keyword evidence="1 6" id="KW-0597">Phosphoprotein</keyword>
<keyword evidence="11" id="KW-1185">Reference proteome</keyword>
<feature type="DNA-binding region" description="OmpR/PhoB-type" evidence="7">
    <location>
        <begin position="147"/>
        <end position="245"/>
    </location>
</feature>
<sequence>MVDYIMLEKYAKNKSVLLVEDDENIIKETKELLELIFSNVIVAKDGDIGIQKYLNYKKENDKYIDLVITDIQMPKMDGIELTKLIYKENSEQLLIVLSAHSESHYLLELVNIGISHFITKPLNYDSFVHVLYTKLKEANDSKNDEINTSIVVIDKELKWDKELNQIYQNNQIVKLTKKETKLLELLLKYPEKTLSVEAILNYLWLDDENNAPDIANLKNIISRLRKKIPTIDIENVYGFGYRINLNYTK</sequence>
<evidence type="ECO:0000256" key="3">
    <source>
        <dbReference type="ARBA" id="ARBA00023015"/>
    </source>
</evidence>
<dbReference type="CDD" id="cd17546">
    <property type="entry name" value="REC_hyHK_CKI1_RcsC-like"/>
    <property type="match status" value="1"/>
</dbReference>
<dbReference type="InterPro" id="IPR036388">
    <property type="entry name" value="WH-like_DNA-bd_sf"/>
</dbReference>
<dbReference type="Gene3D" id="1.10.10.10">
    <property type="entry name" value="Winged helix-like DNA-binding domain superfamily/Winged helix DNA-binding domain"/>
    <property type="match status" value="1"/>
</dbReference>
<dbReference type="PROSITE" id="PS50110">
    <property type="entry name" value="RESPONSE_REGULATORY"/>
    <property type="match status" value="1"/>
</dbReference>
<dbReference type="InterPro" id="IPR016032">
    <property type="entry name" value="Sig_transdc_resp-reg_C-effctor"/>
</dbReference>
<keyword evidence="3" id="KW-0805">Transcription regulation</keyword>
<keyword evidence="4 7" id="KW-0238">DNA-binding</keyword>
<dbReference type="EMBL" id="VANU01000007">
    <property type="protein sequence ID" value="TLP35777.1"/>
    <property type="molecule type" value="Genomic_DNA"/>
</dbReference>
<dbReference type="GO" id="GO:0005829">
    <property type="term" value="C:cytosol"/>
    <property type="evidence" value="ECO:0007669"/>
    <property type="project" value="TreeGrafter"/>
</dbReference>
<feature type="modified residue" description="4-aspartylphosphate" evidence="6">
    <location>
        <position position="70"/>
    </location>
</feature>
<dbReference type="SMART" id="SM00862">
    <property type="entry name" value="Trans_reg_C"/>
    <property type="match status" value="1"/>
</dbReference>
<feature type="domain" description="OmpR/PhoB-type" evidence="9">
    <location>
        <begin position="147"/>
        <end position="245"/>
    </location>
</feature>
<evidence type="ECO:0000256" key="5">
    <source>
        <dbReference type="ARBA" id="ARBA00023163"/>
    </source>
</evidence>
<dbReference type="PANTHER" id="PTHR48111">
    <property type="entry name" value="REGULATOR OF RPOS"/>
    <property type="match status" value="1"/>
</dbReference>
<dbReference type="GO" id="GO:0032993">
    <property type="term" value="C:protein-DNA complex"/>
    <property type="evidence" value="ECO:0007669"/>
    <property type="project" value="TreeGrafter"/>
</dbReference>
<dbReference type="InterPro" id="IPR011006">
    <property type="entry name" value="CheY-like_superfamily"/>
</dbReference>
<dbReference type="AlphaFoldDB" id="A0A5R8XX89"/>
<dbReference type="PROSITE" id="PS51755">
    <property type="entry name" value="OMPR_PHOB"/>
    <property type="match status" value="1"/>
</dbReference>
<dbReference type="RefSeq" id="WP_138153623.1">
    <property type="nucleotide sequence ID" value="NZ_VANU01000007.1"/>
</dbReference>
<proteinExistence type="predicted"/>
<keyword evidence="2" id="KW-0902">Two-component regulatory system</keyword>
<evidence type="ECO:0000256" key="2">
    <source>
        <dbReference type="ARBA" id="ARBA00023012"/>
    </source>
</evidence>
<evidence type="ECO:0000259" key="8">
    <source>
        <dbReference type="PROSITE" id="PS50110"/>
    </source>
</evidence>
<dbReference type="SUPFAM" id="SSF52172">
    <property type="entry name" value="CheY-like"/>
    <property type="match status" value="1"/>
</dbReference>
<dbReference type="PANTHER" id="PTHR48111:SF1">
    <property type="entry name" value="TWO-COMPONENT RESPONSE REGULATOR ORR33"/>
    <property type="match status" value="1"/>
</dbReference>
<organism evidence="10 11">
    <name type="scientific">Arcobacter arenosus</name>
    <dbReference type="NCBI Taxonomy" id="2576037"/>
    <lineage>
        <taxon>Bacteria</taxon>
        <taxon>Pseudomonadati</taxon>
        <taxon>Campylobacterota</taxon>
        <taxon>Epsilonproteobacteria</taxon>
        <taxon>Campylobacterales</taxon>
        <taxon>Arcobacteraceae</taxon>
        <taxon>Arcobacter</taxon>
    </lineage>
</organism>
<dbReference type="Pfam" id="PF00072">
    <property type="entry name" value="Response_reg"/>
    <property type="match status" value="1"/>
</dbReference>
<evidence type="ECO:0000313" key="11">
    <source>
        <dbReference type="Proteomes" id="UP000308901"/>
    </source>
</evidence>
<dbReference type="SUPFAM" id="SSF46894">
    <property type="entry name" value="C-terminal effector domain of the bipartite response regulators"/>
    <property type="match status" value="1"/>
</dbReference>
<accession>A0A5R8XX89</accession>
<evidence type="ECO:0000256" key="6">
    <source>
        <dbReference type="PROSITE-ProRule" id="PRU00169"/>
    </source>
</evidence>
<evidence type="ECO:0000256" key="4">
    <source>
        <dbReference type="ARBA" id="ARBA00023125"/>
    </source>
</evidence>
<dbReference type="Gene3D" id="3.40.50.2300">
    <property type="match status" value="1"/>
</dbReference>
<dbReference type="GO" id="GO:0000156">
    <property type="term" value="F:phosphorelay response regulator activity"/>
    <property type="evidence" value="ECO:0007669"/>
    <property type="project" value="TreeGrafter"/>
</dbReference>
<feature type="domain" description="Response regulatory" evidence="8">
    <location>
        <begin position="15"/>
        <end position="135"/>
    </location>
</feature>
<dbReference type="SMART" id="SM00448">
    <property type="entry name" value="REC"/>
    <property type="match status" value="1"/>
</dbReference>
<keyword evidence="5" id="KW-0804">Transcription</keyword>
<reference evidence="10 11" key="1">
    <citation type="submission" date="2019-05" db="EMBL/GenBank/DDBJ databases">
        <title>Arcobacter sp. nov., isolated from sea sediment.</title>
        <authorList>
            <person name="Kim W."/>
        </authorList>
    </citation>
    <scope>NUCLEOTIDE SEQUENCE [LARGE SCALE GENOMIC DNA]</scope>
    <source>
        <strain evidence="10 11">CAU 1517</strain>
    </source>
</reference>
<comment type="caution">
    <text evidence="10">The sequence shown here is derived from an EMBL/GenBank/DDBJ whole genome shotgun (WGS) entry which is preliminary data.</text>
</comment>
<dbReference type="GO" id="GO:0000976">
    <property type="term" value="F:transcription cis-regulatory region binding"/>
    <property type="evidence" value="ECO:0007669"/>
    <property type="project" value="TreeGrafter"/>
</dbReference>
<dbReference type="InterPro" id="IPR039420">
    <property type="entry name" value="WalR-like"/>
</dbReference>
<dbReference type="InterPro" id="IPR001789">
    <property type="entry name" value="Sig_transdc_resp-reg_receiver"/>
</dbReference>
<gene>
    <name evidence="10" type="ORF">FDK22_14060</name>
</gene>
<evidence type="ECO:0000256" key="7">
    <source>
        <dbReference type="PROSITE-ProRule" id="PRU01091"/>
    </source>
</evidence>
<name>A0A5R8XX89_9BACT</name>
<evidence type="ECO:0000256" key="1">
    <source>
        <dbReference type="ARBA" id="ARBA00022553"/>
    </source>
</evidence>
<dbReference type="InterPro" id="IPR001867">
    <property type="entry name" value="OmpR/PhoB-type_DNA-bd"/>
</dbReference>
<dbReference type="Proteomes" id="UP000308901">
    <property type="component" value="Unassembled WGS sequence"/>
</dbReference>
<protein>
    <submittedName>
        <fullName evidence="10">Response regulator transcription factor</fullName>
    </submittedName>
</protein>
<dbReference type="GO" id="GO:0006355">
    <property type="term" value="P:regulation of DNA-templated transcription"/>
    <property type="evidence" value="ECO:0007669"/>
    <property type="project" value="InterPro"/>
</dbReference>
<evidence type="ECO:0000259" key="9">
    <source>
        <dbReference type="PROSITE" id="PS51755"/>
    </source>
</evidence>
<dbReference type="OrthoDB" id="5343618at2"/>